<name>A0A1H6JQI2_9EURY</name>
<sequence length="55" mass="6062">MNSRAKRLVLRFLHCVVRLALVVFLLQGALVCLTGVEVPFRVIIRSVLCLAVAAL</sequence>
<reference evidence="2 3" key="1">
    <citation type="submission" date="2016-10" db="EMBL/GenBank/DDBJ databases">
        <authorList>
            <person name="de Groot N.N."/>
        </authorList>
    </citation>
    <scope>NUCLEOTIDE SEQUENCE [LARGE SCALE GENOMIC DNA]</scope>
    <source>
        <strain evidence="2 3">IBRC-M10418</strain>
    </source>
</reference>
<dbReference type="Proteomes" id="UP000199215">
    <property type="component" value="Unassembled WGS sequence"/>
</dbReference>
<dbReference type="AlphaFoldDB" id="A0A1H6JQI2"/>
<keyword evidence="1" id="KW-0812">Transmembrane</keyword>
<organism evidence="2 3">
    <name type="scientific">Halopenitus malekzadehii</name>
    <dbReference type="NCBI Taxonomy" id="1267564"/>
    <lineage>
        <taxon>Archaea</taxon>
        <taxon>Methanobacteriati</taxon>
        <taxon>Methanobacteriota</taxon>
        <taxon>Stenosarchaea group</taxon>
        <taxon>Halobacteria</taxon>
        <taxon>Halobacteriales</taxon>
        <taxon>Haloferacaceae</taxon>
        <taxon>Halopenitus</taxon>
    </lineage>
</organism>
<evidence type="ECO:0000313" key="2">
    <source>
        <dbReference type="EMBL" id="SEH61453.1"/>
    </source>
</evidence>
<evidence type="ECO:0000313" key="3">
    <source>
        <dbReference type="Proteomes" id="UP000199215"/>
    </source>
</evidence>
<protein>
    <submittedName>
        <fullName evidence="2">Uncharacterized protein</fullName>
    </submittedName>
</protein>
<keyword evidence="3" id="KW-1185">Reference proteome</keyword>
<dbReference type="EMBL" id="FNWU01000013">
    <property type="protein sequence ID" value="SEH61453.1"/>
    <property type="molecule type" value="Genomic_DNA"/>
</dbReference>
<feature type="transmembrane region" description="Helical" evidence="1">
    <location>
        <begin position="12"/>
        <end position="36"/>
    </location>
</feature>
<proteinExistence type="predicted"/>
<accession>A0A1H6JQI2</accession>
<evidence type="ECO:0000256" key="1">
    <source>
        <dbReference type="SAM" id="Phobius"/>
    </source>
</evidence>
<keyword evidence="1" id="KW-1133">Transmembrane helix</keyword>
<gene>
    <name evidence="2" type="ORF">SAMN05192561_1136</name>
</gene>
<keyword evidence="1" id="KW-0472">Membrane</keyword>